<reference evidence="1 2" key="1">
    <citation type="journal article" date="2021" name="Hortic Res">
        <title>The domestication of Cucurbita argyrosperma as revealed by the genome of its wild relative.</title>
        <authorList>
            <person name="Barrera-Redondo J."/>
            <person name="Sanchez-de la Vega G."/>
            <person name="Aguirre-Liguori J.A."/>
            <person name="Castellanos-Morales G."/>
            <person name="Gutierrez-Guerrero Y.T."/>
            <person name="Aguirre-Dugua X."/>
            <person name="Aguirre-Planter E."/>
            <person name="Tenaillon M.I."/>
            <person name="Lira-Saade R."/>
            <person name="Eguiarte L.E."/>
        </authorList>
    </citation>
    <scope>NUCLEOTIDE SEQUENCE [LARGE SCALE GENOMIC DNA]</scope>
    <source>
        <strain evidence="1">JBR-2021</strain>
    </source>
</reference>
<evidence type="ECO:0000313" key="1">
    <source>
        <dbReference type="EMBL" id="KAG6589765.1"/>
    </source>
</evidence>
<sequence>MNSTKLITRTKKILIFRENVSERKIPCSLNLCDYTLYLDSRILGSSDSIFPVPIALISLSPCCLAYHGDDSSSFTGVLRRNILHPSEHRWADKHTGSSSAMKISIKRRFTDGSQ</sequence>
<feature type="non-terminal residue" evidence="1">
    <location>
        <position position="1"/>
    </location>
</feature>
<gene>
    <name evidence="1" type="ORF">SDJN03_15188</name>
</gene>
<organism evidence="1 2">
    <name type="scientific">Cucurbita argyrosperma subsp. sororia</name>
    <dbReference type="NCBI Taxonomy" id="37648"/>
    <lineage>
        <taxon>Eukaryota</taxon>
        <taxon>Viridiplantae</taxon>
        <taxon>Streptophyta</taxon>
        <taxon>Embryophyta</taxon>
        <taxon>Tracheophyta</taxon>
        <taxon>Spermatophyta</taxon>
        <taxon>Magnoliopsida</taxon>
        <taxon>eudicotyledons</taxon>
        <taxon>Gunneridae</taxon>
        <taxon>Pentapetalae</taxon>
        <taxon>rosids</taxon>
        <taxon>fabids</taxon>
        <taxon>Cucurbitales</taxon>
        <taxon>Cucurbitaceae</taxon>
        <taxon>Cucurbiteae</taxon>
        <taxon>Cucurbita</taxon>
    </lineage>
</organism>
<keyword evidence="2" id="KW-1185">Reference proteome</keyword>
<protein>
    <submittedName>
        <fullName evidence="1">Uncharacterized protein</fullName>
    </submittedName>
</protein>
<evidence type="ECO:0000313" key="2">
    <source>
        <dbReference type="Proteomes" id="UP000685013"/>
    </source>
</evidence>
<dbReference type="AlphaFoldDB" id="A0AAV6N0E2"/>
<comment type="caution">
    <text evidence="1">The sequence shown here is derived from an EMBL/GenBank/DDBJ whole genome shotgun (WGS) entry which is preliminary data.</text>
</comment>
<dbReference type="EMBL" id="JAGKQH010000010">
    <property type="protein sequence ID" value="KAG6589765.1"/>
    <property type="molecule type" value="Genomic_DNA"/>
</dbReference>
<dbReference type="Proteomes" id="UP000685013">
    <property type="component" value="Chromosome 10"/>
</dbReference>
<accession>A0AAV6N0E2</accession>
<name>A0AAV6N0E2_9ROSI</name>
<proteinExistence type="predicted"/>